<proteinExistence type="predicted"/>
<dbReference type="InterPro" id="IPR007356">
    <property type="entry name" value="tRNA_m1G_MeTrfase_euk"/>
</dbReference>
<dbReference type="InterPro" id="IPR028564">
    <property type="entry name" value="MT_TRM10-typ"/>
</dbReference>
<dbReference type="Gene3D" id="3.40.1280.30">
    <property type="match status" value="1"/>
</dbReference>
<dbReference type="CDD" id="cd18089">
    <property type="entry name" value="SPOUT_Trm10-like"/>
    <property type="match status" value="1"/>
</dbReference>
<evidence type="ECO:0000259" key="6">
    <source>
        <dbReference type="PROSITE" id="PS51675"/>
    </source>
</evidence>
<dbReference type="InterPro" id="IPR038459">
    <property type="entry name" value="MT_TRM10-typ_sf"/>
</dbReference>
<keyword evidence="3" id="KW-0808">Transferase</keyword>
<dbReference type="EC" id="2.1.1.221" evidence="1"/>
<name>A0A078A4X9_STYLE</name>
<evidence type="ECO:0000313" key="7">
    <source>
        <dbReference type="EMBL" id="CDW76904.1"/>
    </source>
</evidence>
<organism evidence="7 8">
    <name type="scientific">Stylonychia lemnae</name>
    <name type="common">Ciliate</name>
    <dbReference type="NCBI Taxonomy" id="5949"/>
    <lineage>
        <taxon>Eukaryota</taxon>
        <taxon>Sar</taxon>
        <taxon>Alveolata</taxon>
        <taxon>Ciliophora</taxon>
        <taxon>Intramacronucleata</taxon>
        <taxon>Spirotrichea</taxon>
        <taxon>Stichotrichia</taxon>
        <taxon>Sporadotrichida</taxon>
        <taxon>Oxytrichidae</taxon>
        <taxon>Stylonychinae</taxon>
        <taxon>Stylonychia</taxon>
    </lineage>
</organism>
<evidence type="ECO:0000256" key="4">
    <source>
        <dbReference type="ARBA" id="ARBA00022691"/>
    </source>
</evidence>
<dbReference type="GO" id="GO:0008168">
    <property type="term" value="F:methyltransferase activity"/>
    <property type="evidence" value="ECO:0007669"/>
    <property type="project" value="UniProtKB-KW"/>
</dbReference>
<keyword evidence="2" id="KW-0489">Methyltransferase</keyword>
<feature type="domain" description="SAM-dependent MTase TRM10-type" evidence="6">
    <location>
        <begin position="87"/>
        <end position="264"/>
    </location>
</feature>
<comment type="catalytic activity">
    <reaction evidence="5">
        <text>guanosine(9) in tRNA + S-adenosyl-L-methionine = N(1)-methylguanosine(9) in tRNA + S-adenosyl-L-homocysteine + H(+)</text>
        <dbReference type="Rhea" id="RHEA:43156"/>
        <dbReference type="Rhea" id="RHEA-COMP:10367"/>
        <dbReference type="Rhea" id="RHEA-COMP:10368"/>
        <dbReference type="ChEBI" id="CHEBI:15378"/>
        <dbReference type="ChEBI" id="CHEBI:57856"/>
        <dbReference type="ChEBI" id="CHEBI:59789"/>
        <dbReference type="ChEBI" id="CHEBI:73542"/>
        <dbReference type="ChEBI" id="CHEBI:74269"/>
        <dbReference type="EC" id="2.1.1.221"/>
    </reaction>
</comment>
<dbReference type="GO" id="GO:0000049">
    <property type="term" value="F:tRNA binding"/>
    <property type="evidence" value="ECO:0007669"/>
    <property type="project" value="TreeGrafter"/>
</dbReference>
<dbReference type="Proteomes" id="UP000039865">
    <property type="component" value="Unassembled WGS sequence"/>
</dbReference>
<evidence type="ECO:0000256" key="3">
    <source>
        <dbReference type="ARBA" id="ARBA00022679"/>
    </source>
</evidence>
<dbReference type="PROSITE" id="PS51675">
    <property type="entry name" value="SAM_MT_TRM10"/>
    <property type="match status" value="1"/>
</dbReference>
<dbReference type="AlphaFoldDB" id="A0A078A4X9"/>
<dbReference type="PANTHER" id="PTHR13563">
    <property type="entry name" value="TRNA (GUANINE-9-) METHYLTRANSFERASE"/>
    <property type="match status" value="1"/>
</dbReference>
<evidence type="ECO:0000256" key="2">
    <source>
        <dbReference type="ARBA" id="ARBA00022603"/>
    </source>
</evidence>
<evidence type="ECO:0000256" key="5">
    <source>
        <dbReference type="ARBA" id="ARBA00048434"/>
    </source>
</evidence>
<dbReference type="InParanoid" id="A0A078A4X9"/>
<gene>
    <name evidence="7" type="primary">Contig7787.g8300</name>
    <name evidence="7" type="ORF">STYLEM_5869</name>
</gene>
<protein>
    <recommendedName>
        <fullName evidence="1">tRNA (guanine(9)-N(1))-methyltransferase</fullName>
        <ecNumber evidence="1">2.1.1.221</ecNumber>
    </recommendedName>
</protein>
<dbReference type="EMBL" id="CCKQ01005652">
    <property type="protein sequence ID" value="CDW76904.1"/>
    <property type="molecule type" value="Genomic_DNA"/>
</dbReference>
<dbReference type="GO" id="GO:0002939">
    <property type="term" value="P:tRNA N1-guanine methylation"/>
    <property type="evidence" value="ECO:0007669"/>
    <property type="project" value="TreeGrafter"/>
</dbReference>
<evidence type="ECO:0000313" key="8">
    <source>
        <dbReference type="Proteomes" id="UP000039865"/>
    </source>
</evidence>
<keyword evidence="4" id="KW-0949">S-adenosyl-L-methionine</keyword>
<dbReference type="PANTHER" id="PTHR13563:SF13">
    <property type="entry name" value="TRNA METHYLTRANSFERASE 10 HOMOLOG A"/>
    <property type="match status" value="1"/>
</dbReference>
<dbReference type="OrthoDB" id="278300at2759"/>
<accession>A0A078A4X9</accession>
<sequence>MSIQVFDDQQIKKIQDKKSNQLTKAQKKERARQKCLEYKLLKKSQDGPAKGQKQKKLQNFINNLGEGLTYEQTTEQIKMRKQKHKDGAKNLIEACQNDQNGKIIIDLAYCDLMSIIEKRSLSSQINLSVFELRKYQQPFSFHVVGMDDETTFEQIKQRGGESWGTVFHKTSLRESFTDRNLLTAIEQSQQLNENKYSIDWDNTIYLSPDASEPLLDFNEQTNFIIGGLIDRTLGNDNKKSPEYQSSDLDTYDLQRNLKLGEGFK</sequence>
<reference evidence="7 8" key="1">
    <citation type="submission" date="2014-06" db="EMBL/GenBank/DDBJ databases">
        <authorList>
            <person name="Swart Estienne"/>
        </authorList>
    </citation>
    <scope>NUCLEOTIDE SEQUENCE [LARGE SCALE GENOMIC DNA]</scope>
    <source>
        <strain evidence="7 8">130c</strain>
    </source>
</reference>
<evidence type="ECO:0000256" key="1">
    <source>
        <dbReference type="ARBA" id="ARBA00012797"/>
    </source>
</evidence>
<keyword evidence="8" id="KW-1185">Reference proteome</keyword>
<dbReference type="GO" id="GO:0005634">
    <property type="term" value="C:nucleus"/>
    <property type="evidence" value="ECO:0007669"/>
    <property type="project" value="TreeGrafter"/>
</dbReference>